<dbReference type="Gene3D" id="1.10.1200.20">
    <property type="entry name" value="Colicin E immunity protein"/>
    <property type="match status" value="1"/>
</dbReference>
<proteinExistence type="predicted"/>
<name>A0AB33KJW3_9ACTN</name>
<dbReference type="EMBL" id="AP035884">
    <property type="protein sequence ID" value="BFP54074.1"/>
    <property type="molecule type" value="Genomic_DNA"/>
</dbReference>
<dbReference type="InterPro" id="IPR035900">
    <property type="entry name" value="Colicin_E_sf"/>
</dbReference>
<gene>
    <name evidence="1" type="ORF">SCMC78_38810</name>
</gene>
<protein>
    <recommendedName>
        <fullName evidence="2">E9imm peptide</fullName>
    </recommendedName>
</protein>
<dbReference type="RefSeq" id="WP_319601926.1">
    <property type="nucleotide sequence ID" value="NZ_AP035884.1"/>
</dbReference>
<organism evidence="1">
    <name type="scientific">Streptomyces sp. CMC78</name>
    <dbReference type="NCBI Taxonomy" id="3231512"/>
    <lineage>
        <taxon>Bacteria</taxon>
        <taxon>Bacillati</taxon>
        <taxon>Actinomycetota</taxon>
        <taxon>Actinomycetes</taxon>
        <taxon>Kitasatosporales</taxon>
        <taxon>Streptomycetaceae</taxon>
        <taxon>Streptomyces</taxon>
    </lineage>
</organism>
<sequence length="76" mass="8357">MRSEETSRSEAVALVQRIMDGDCASEDELDGWLENLDQALACPHGYVSDLIHWPPEGELTAAEVVDRALSYRPIAG</sequence>
<accession>A0AB33KJW3</accession>
<evidence type="ECO:0008006" key="2">
    <source>
        <dbReference type="Google" id="ProtNLM"/>
    </source>
</evidence>
<dbReference type="KEGG" id="stcm:SCMC78_38810"/>
<reference evidence="1" key="1">
    <citation type="submission" date="2024-07" db="EMBL/GenBank/DDBJ databases">
        <title>Complete genome sequences of cellulolytic bacteria, Kitasatospora sp. CMC57 and Streptomyces sp. CMC78, isolated from Japanese agricultural soil.</title>
        <authorList>
            <person name="Hashimoto T."/>
            <person name="Ito M."/>
            <person name="Iwamoto M."/>
            <person name="Fukahori D."/>
            <person name="Shoda T."/>
            <person name="Sakoda M."/>
            <person name="Morohoshi T."/>
            <person name="Mitsuboshi M."/>
            <person name="Nishizawa T."/>
        </authorList>
    </citation>
    <scope>NUCLEOTIDE SEQUENCE</scope>
    <source>
        <strain evidence="1">CMC78</strain>
    </source>
</reference>
<dbReference type="AlphaFoldDB" id="A0AB33KJW3"/>
<evidence type="ECO:0000313" key="1">
    <source>
        <dbReference type="EMBL" id="BFP54074.1"/>
    </source>
</evidence>